<dbReference type="EMBL" id="SJON01000004">
    <property type="protein sequence ID" value="TCB88126.1"/>
    <property type="molecule type" value="Genomic_DNA"/>
</dbReference>
<evidence type="ECO:0000313" key="8">
    <source>
        <dbReference type="Proteomes" id="UP000291623"/>
    </source>
</evidence>
<reference evidence="7 8" key="1">
    <citation type="submission" date="2019-02" db="EMBL/GenBank/DDBJ databases">
        <title>The draft genome of Enterobacter spp. strains.</title>
        <authorList>
            <person name="Wang C."/>
            <person name="Feng Y."/>
            <person name="Zong Z."/>
        </authorList>
    </citation>
    <scope>NUCLEOTIDE SEQUENCE [LARGE SCALE GENOMIC DNA]</scope>
    <source>
        <strain evidence="7 8">WCHEQ120003</strain>
    </source>
</reference>
<feature type="signal peptide" evidence="5">
    <location>
        <begin position="1"/>
        <end position="46"/>
    </location>
</feature>
<protein>
    <recommendedName>
        <fullName evidence="6">Fimbrial-type adhesion domain-containing protein</fullName>
    </recommendedName>
</protein>
<proteinExistence type="inferred from homology"/>
<dbReference type="Proteomes" id="UP000291623">
    <property type="component" value="Unassembled WGS sequence"/>
</dbReference>
<evidence type="ECO:0000256" key="5">
    <source>
        <dbReference type="SAM" id="SignalP"/>
    </source>
</evidence>
<organism evidence="7 8">
    <name type="scientific">Enterobacter quasihormaechei</name>
    <dbReference type="NCBI Taxonomy" id="2529382"/>
    <lineage>
        <taxon>Bacteria</taxon>
        <taxon>Pseudomonadati</taxon>
        <taxon>Pseudomonadota</taxon>
        <taxon>Gammaproteobacteria</taxon>
        <taxon>Enterobacterales</taxon>
        <taxon>Enterobacteriaceae</taxon>
        <taxon>Enterobacter</taxon>
    </lineage>
</organism>
<name>A0AAE8QYT6_9ENTR</name>
<dbReference type="Pfam" id="PF00419">
    <property type="entry name" value="Fimbrial"/>
    <property type="match status" value="1"/>
</dbReference>
<evidence type="ECO:0000256" key="3">
    <source>
        <dbReference type="ARBA" id="ARBA00022729"/>
    </source>
</evidence>
<dbReference type="PANTHER" id="PTHR33420">
    <property type="entry name" value="FIMBRIAL SUBUNIT ELFA-RELATED"/>
    <property type="match status" value="1"/>
</dbReference>
<feature type="domain" description="Fimbrial-type adhesion" evidence="6">
    <location>
        <begin position="233"/>
        <end position="374"/>
    </location>
</feature>
<dbReference type="InterPro" id="IPR036937">
    <property type="entry name" value="Adhesion_dom_fimbrial_sf"/>
</dbReference>
<comment type="similarity">
    <text evidence="2">Belongs to the fimbrial protein family.</text>
</comment>
<dbReference type="Gene3D" id="2.60.40.1090">
    <property type="entry name" value="Fimbrial-type adhesion domain"/>
    <property type="match status" value="1"/>
</dbReference>
<evidence type="ECO:0000259" key="6">
    <source>
        <dbReference type="Pfam" id="PF00419"/>
    </source>
</evidence>
<evidence type="ECO:0000256" key="2">
    <source>
        <dbReference type="ARBA" id="ARBA00006671"/>
    </source>
</evidence>
<dbReference type="GO" id="GO:0043709">
    <property type="term" value="P:cell adhesion involved in single-species biofilm formation"/>
    <property type="evidence" value="ECO:0007669"/>
    <property type="project" value="TreeGrafter"/>
</dbReference>
<comment type="caution">
    <text evidence="7">The sequence shown here is derived from an EMBL/GenBank/DDBJ whole genome shotgun (WGS) entry which is preliminary data.</text>
</comment>
<dbReference type="InterPro" id="IPR050263">
    <property type="entry name" value="Bact_Fimbrial_Adh_Pro"/>
</dbReference>
<keyword evidence="4" id="KW-0281">Fimbrium</keyword>
<sequence>MSLTSNNQNRIRMRMFNYIIHNNIFKRTMAFVSTCLLLSLSPISWAGECRINDGYGGTTTLVNSQYSGATVRLPPPVGFTAIASFIVNLTPGIQGDCGPGNDGYNLLSQTNPELLKGGWNGSAMFETNIPGIYYLVRVRASENGGAGGYFTTNTTGWATVAGSDRSDPWDRKWLNTQVDVFISDGYVGNPNKITVIKPKAGTLGKMALGNDPNDSNNKPYTFMVNENSFQIPIILPTCDIAMLSDGTDTVNLGDYFISDIKNNNVKDVPFSIHLNSCTSTTKFTTKLTTTKLTGTGNDLLGNTLTSGAEGAGVRIMYNGNSQLIPNNANSSYIMTDTTVPGSTQIDYVAQLVANGSTVKPGAFKATGVFTLSYD</sequence>
<keyword evidence="3 5" id="KW-0732">Signal</keyword>
<gene>
    <name evidence="7" type="ORF">E0L16_08180</name>
</gene>
<dbReference type="InterPro" id="IPR008966">
    <property type="entry name" value="Adhesion_dom_sf"/>
</dbReference>
<accession>A0AAE8QYT6</accession>
<feature type="chain" id="PRO_5041960207" description="Fimbrial-type adhesion domain-containing protein" evidence="5">
    <location>
        <begin position="47"/>
        <end position="374"/>
    </location>
</feature>
<evidence type="ECO:0000256" key="4">
    <source>
        <dbReference type="ARBA" id="ARBA00023263"/>
    </source>
</evidence>
<comment type="subcellular location">
    <subcellularLocation>
        <location evidence="1">Fimbrium</location>
    </subcellularLocation>
</comment>
<dbReference type="SUPFAM" id="SSF49401">
    <property type="entry name" value="Bacterial adhesins"/>
    <property type="match status" value="1"/>
</dbReference>
<dbReference type="InterPro" id="IPR000259">
    <property type="entry name" value="Adhesion_dom_fimbrial"/>
</dbReference>
<evidence type="ECO:0000256" key="1">
    <source>
        <dbReference type="ARBA" id="ARBA00004561"/>
    </source>
</evidence>
<dbReference type="AlphaFoldDB" id="A0AAE8QYT6"/>
<dbReference type="GO" id="GO:0009289">
    <property type="term" value="C:pilus"/>
    <property type="evidence" value="ECO:0007669"/>
    <property type="project" value="UniProtKB-SubCell"/>
</dbReference>
<evidence type="ECO:0000313" key="7">
    <source>
        <dbReference type="EMBL" id="TCB88126.1"/>
    </source>
</evidence>
<dbReference type="PANTHER" id="PTHR33420:SF12">
    <property type="entry name" value="FIMBRIN-LIKE PROTEIN FIMI-RELATED"/>
    <property type="match status" value="1"/>
</dbReference>